<organism evidence="9 10">
    <name type="scientific">Drosophila madeirensis</name>
    <name type="common">Fruit fly</name>
    <dbReference type="NCBI Taxonomy" id="30013"/>
    <lineage>
        <taxon>Eukaryota</taxon>
        <taxon>Metazoa</taxon>
        <taxon>Ecdysozoa</taxon>
        <taxon>Arthropoda</taxon>
        <taxon>Hexapoda</taxon>
        <taxon>Insecta</taxon>
        <taxon>Pterygota</taxon>
        <taxon>Neoptera</taxon>
        <taxon>Endopterygota</taxon>
        <taxon>Diptera</taxon>
        <taxon>Brachycera</taxon>
        <taxon>Muscomorpha</taxon>
        <taxon>Ephydroidea</taxon>
        <taxon>Drosophilidae</taxon>
        <taxon>Drosophila</taxon>
        <taxon>Sophophora</taxon>
    </lineage>
</organism>
<dbReference type="PANTHER" id="PTHR46621:SF1">
    <property type="entry name" value="SNRNA-ACTIVATING PROTEIN COMPLEX SUBUNIT 4"/>
    <property type="match status" value="1"/>
</dbReference>
<name>A0AAU9EPF3_DROMD</name>
<feature type="domain" description="HTH myb-type" evidence="8">
    <location>
        <begin position="392"/>
        <end position="447"/>
    </location>
</feature>
<dbReference type="SMART" id="SM00717">
    <property type="entry name" value="SANT"/>
    <property type="match status" value="5"/>
</dbReference>
<evidence type="ECO:0000256" key="2">
    <source>
        <dbReference type="ARBA" id="ARBA00023015"/>
    </source>
</evidence>
<feature type="compositionally biased region" description="Basic and acidic residues" evidence="6">
    <location>
        <begin position="718"/>
        <end position="728"/>
    </location>
</feature>
<dbReference type="PANTHER" id="PTHR46621">
    <property type="entry name" value="SNRNA-ACTIVATING PROTEIN COMPLEX SUBUNIT 4"/>
    <property type="match status" value="1"/>
</dbReference>
<dbReference type="InterPro" id="IPR009057">
    <property type="entry name" value="Homeodomain-like_sf"/>
</dbReference>
<keyword evidence="2" id="KW-0805">Transcription regulation</keyword>
<dbReference type="CDD" id="cd00167">
    <property type="entry name" value="SANT"/>
    <property type="match status" value="2"/>
</dbReference>
<dbReference type="GO" id="GO:0042796">
    <property type="term" value="P:snRNA transcription by RNA polymerase III"/>
    <property type="evidence" value="ECO:0007669"/>
    <property type="project" value="TreeGrafter"/>
</dbReference>
<keyword evidence="5" id="KW-0539">Nucleus</keyword>
<dbReference type="AlphaFoldDB" id="A0AAU9EPF3"/>
<evidence type="ECO:0000256" key="5">
    <source>
        <dbReference type="ARBA" id="ARBA00023242"/>
    </source>
</evidence>
<dbReference type="GO" id="GO:0000978">
    <property type="term" value="F:RNA polymerase II cis-regulatory region sequence-specific DNA binding"/>
    <property type="evidence" value="ECO:0007669"/>
    <property type="project" value="TreeGrafter"/>
</dbReference>
<evidence type="ECO:0000256" key="4">
    <source>
        <dbReference type="ARBA" id="ARBA00023163"/>
    </source>
</evidence>
<dbReference type="InterPro" id="IPR001005">
    <property type="entry name" value="SANT/Myb"/>
</dbReference>
<feature type="domain" description="Myb-like" evidence="7">
    <location>
        <begin position="230"/>
        <end position="281"/>
    </location>
</feature>
<feature type="domain" description="Myb-like" evidence="7">
    <location>
        <begin position="392"/>
        <end position="439"/>
    </location>
</feature>
<reference evidence="9 10" key="1">
    <citation type="submission" date="2024-02" db="EMBL/GenBank/DDBJ databases">
        <title>A chromosome-level genome assembly of Drosophila madeirensis, a fruit fly species endemic to Madeira island.</title>
        <authorList>
            <person name="Tomihara K."/>
            <person name="Llopart A."/>
            <person name="Yamamoto D."/>
        </authorList>
    </citation>
    <scope>NUCLEOTIDE SEQUENCE [LARGE SCALE GENOMIC DNA]</scope>
    <source>
        <strain evidence="9 10">RF1</strain>
    </source>
</reference>
<evidence type="ECO:0000256" key="6">
    <source>
        <dbReference type="SAM" id="MobiDB-lite"/>
    </source>
</evidence>
<evidence type="ECO:0000259" key="8">
    <source>
        <dbReference type="PROSITE" id="PS51294"/>
    </source>
</evidence>
<dbReference type="SUPFAM" id="SSF46689">
    <property type="entry name" value="Homeodomain-like"/>
    <property type="match status" value="3"/>
</dbReference>
<evidence type="ECO:0000256" key="1">
    <source>
        <dbReference type="ARBA" id="ARBA00004123"/>
    </source>
</evidence>
<dbReference type="Proteomes" id="UP001500889">
    <property type="component" value="Chromosome O"/>
</dbReference>
<dbReference type="EMBL" id="AP029263">
    <property type="protein sequence ID" value="BFF88856.1"/>
    <property type="molecule type" value="Genomic_DNA"/>
</dbReference>
<dbReference type="InterPro" id="IPR051575">
    <property type="entry name" value="Myb-like_DNA-bd"/>
</dbReference>
<evidence type="ECO:0000256" key="3">
    <source>
        <dbReference type="ARBA" id="ARBA00023125"/>
    </source>
</evidence>
<dbReference type="GO" id="GO:0019185">
    <property type="term" value="C:snRNA-activating protein complex"/>
    <property type="evidence" value="ECO:0007669"/>
    <property type="project" value="TreeGrafter"/>
</dbReference>
<dbReference type="PROSITE" id="PS50090">
    <property type="entry name" value="MYB_LIKE"/>
    <property type="match status" value="3"/>
</dbReference>
<comment type="subcellular location">
    <subcellularLocation>
        <location evidence="1">Nucleus</location>
    </subcellularLocation>
</comment>
<protein>
    <recommendedName>
        <fullName evidence="11">snRNA-activating protein complex subunit 4</fullName>
    </recommendedName>
</protein>
<keyword evidence="3" id="KW-0238">DNA-binding</keyword>
<feature type="region of interest" description="Disordered" evidence="6">
    <location>
        <begin position="699"/>
        <end position="747"/>
    </location>
</feature>
<dbReference type="InterPro" id="IPR017930">
    <property type="entry name" value="Myb_dom"/>
</dbReference>
<keyword evidence="4" id="KW-0804">Transcription</keyword>
<dbReference type="Pfam" id="PF00249">
    <property type="entry name" value="Myb_DNA-binding"/>
    <property type="match status" value="1"/>
</dbReference>
<accession>A0AAU9EPF3</accession>
<feature type="domain" description="Myb-like" evidence="7">
    <location>
        <begin position="292"/>
        <end position="339"/>
    </location>
</feature>
<dbReference type="GO" id="GO:0042795">
    <property type="term" value="P:snRNA transcription by RNA polymerase II"/>
    <property type="evidence" value="ECO:0007669"/>
    <property type="project" value="TreeGrafter"/>
</dbReference>
<gene>
    <name evidence="9" type="ORF">DMAD_07751</name>
</gene>
<feature type="compositionally biased region" description="Acidic residues" evidence="6">
    <location>
        <begin position="729"/>
        <end position="747"/>
    </location>
</feature>
<sequence>MDVENLANLNPNQLLAEITSLLEATLDPSESNALVLNHELQRRLHQVRAKVLALLNSVRVRYARNEEILIRRLKPRTHSLSRPTKGSTETYGICGAIRRGATFHFKGNLYFRDNDGRSCPNNGDYDARSHTEMFPADFDMRSKHVWTVLDKKNLIMGIKQQLLDHEACKKATNKNALKRRPIERHVRSLASLLVNADSSFSIDWNQISTLDLEFRHSNYSCEAMWRVYLHPKLSREDWSASEDAALVAAAKANLMQNWEKVASALGRRSDYQCFVRVQMAFRQHLEPSSSVRWTEKDSETLKRLVEKNTVNGQVNWQLVSEHFPGRSKSTLIGRYTYALHPSISHAPFSTTEDIMLFAAVEEYNGKFPSFPRTLFPNRSLAQLRTRYHNVLAQRTKTDPWSVVDDTKLMNFVTEHGDAQWVNCAAHLGNHTRTSCRTRFLVIKRFLEQNPSATVRDCPRRRCFKNNIVTAENWAECLEVWQKDPESIDPSKPQTRPPRPAARRISNIKGEASESNGHVAYPKEIDLQVYEYFKYSYDLQLKSSPSSKLFSMPNDGSNLAYVVKALNYQPPAAKSLKPIQSASMPLQLSMFYNQMLKTLPKKRDKQASHGALLLPPNWSTMMGFRAICIVSGDSRKIPSDEPPSYDEFSQHIQQFRQRLRALFYRTTLLSRLETHLFDDLPSRLVALPRPLAIYIESGARPTQDEPAAPQVSHVNRGVEPNRKRPKLEPQSEDELMSFKEEEEEFLSL</sequence>
<proteinExistence type="predicted"/>
<dbReference type="PROSITE" id="PS51294">
    <property type="entry name" value="HTH_MYB"/>
    <property type="match status" value="2"/>
</dbReference>
<dbReference type="GO" id="GO:0005634">
    <property type="term" value="C:nucleus"/>
    <property type="evidence" value="ECO:0007669"/>
    <property type="project" value="UniProtKB-SubCell"/>
</dbReference>
<evidence type="ECO:0000313" key="10">
    <source>
        <dbReference type="Proteomes" id="UP001500889"/>
    </source>
</evidence>
<keyword evidence="10" id="KW-1185">Reference proteome</keyword>
<feature type="domain" description="HTH myb-type" evidence="8">
    <location>
        <begin position="230"/>
        <end position="285"/>
    </location>
</feature>
<dbReference type="GO" id="GO:0001006">
    <property type="term" value="F:RNA polymerase III type 3 promoter sequence-specific DNA binding"/>
    <property type="evidence" value="ECO:0007669"/>
    <property type="project" value="TreeGrafter"/>
</dbReference>
<evidence type="ECO:0008006" key="11">
    <source>
        <dbReference type="Google" id="ProtNLM"/>
    </source>
</evidence>
<dbReference type="Gene3D" id="1.10.10.60">
    <property type="entry name" value="Homeodomain-like"/>
    <property type="match status" value="3"/>
</dbReference>
<evidence type="ECO:0000259" key="7">
    <source>
        <dbReference type="PROSITE" id="PS50090"/>
    </source>
</evidence>
<dbReference type="Pfam" id="PF13921">
    <property type="entry name" value="Myb_DNA-bind_6"/>
    <property type="match status" value="1"/>
</dbReference>
<evidence type="ECO:0000313" key="9">
    <source>
        <dbReference type="EMBL" id="BFF88856.1"/>
    </source>
</evidence>